<dbReference type="InterPro" id="IPR036514">
    <property type="entry name" value="SGNH_hydro_sf"/>
</dbReference>
<organism evidence="3 4">
    <name type="scientific">Algoriphagus aestuariicola</name>
    <dbReference type="NCBI Taxonomy" id="1852016"/>
    <lineage>
        <taxon>Bacteria</taxon>
        <taxon>Pseudomonadati</taxon>
        <taxon>Bacteroidota</taxon>
        <taxon>Cytophagia</taxon>
        <taxon>Cytophagales</taxon>
        <taxon>Cyclobacteriaceae</taxon>
        <taxon>Algoriphagus</taxon>
    </lineage>
</organism>
<proteinExistence type="predicted"/>
<dbReference type="SUPFAM" id="SSF49785">
    <property type="entry name" value="Galactose-binding domain-like"/>
    <property type="match status" value="1"/>
</dbReference>
<dbReference type="InterPro" id="IPR008979">
    <property type="entry name" value="Galactose-bd-like_sf"/>
</dbReference>
<sequence length="686" mass="76766">MRHLLIWSTQSRRLRRTSISAFAKVFDRLGSDKSFILGKFPDNRPNITLKKICLFALLLPLLFACGLSKPDSAVEFPKLISEGMVVQRDQPIKIWGRGVPDKKIRASLAGAIGSTQVLADSTWVVQLPPLPAGGPYELVVNAQSVKDVYIGDVWLAGGQSNMEWPLKSGVIRAEEEFAKADFPKIRFFKVAKDYSVEEKTDVSEGEWKAANADNLPDFSAVAWFFAKQNHLEKGVPVGIIESNWGGTPAEGWTETKVLAEIAERSYTEESAEILENMEKWKEVLAKNQKNQAVRDSLIGAPDSALAKKASSLDFDDADWAAINLPAANPLEHIAWVRKRFNLSSTDEATLTIPDVQQMAFLYVNGTQIHHKDWGAAMPEVKIPSGILNEGQNILTIRAVNGWNNRPQIGTEGQMYLTQNEKKINLEGTWNYSNSRLEPRPPVVEYHNWRPGFMFNAMIAPLTNYAIRGVIWYQGESNTGRHEEYRELFGAMISNWRRRWGAEEMPFLFVQLANFMERKELQPESSWAYLRDAQSQTLELPATGMATIIDIGEETDIHPRNKRDVGERLWLQARKVAFGEKILASGPVFQTISLDENGLLVTFSEVGEGLKLTSGDEVLGFIAENASGKFEPLKGTLTGKDQVLLELPQGFEPVGIRYAWADNPEVNLVNHLNLPAVPFKASLKTEE</sequence>
<dbReference type="Gene3D" id="3.40.50.1110">
    <property type="entry name" value="SGNH hydrolase"/>
    <property type="match status" value="2"/>
</dbReference>
<name>A0ABS3BMQ4_9BACT</name>
<evidence type="ECO:0000259" key="2">
    <source>
        <dbReference type="Pfam" id="PF03629"/>
    </source>
</evidence>
<dbReference type="InterPro" id="IPR039329">
    <property type="entry name" value="SIAE"/>
</dbReference>
<accession>A0ABS3BMQ4</accession>
<feature type="domain" description="Sialate O-acetylesterase" evidence="2">
    <location>
        <begin position="448"/>
        <end position="557"/>
    </location>
</feature>
<dbReference type="Proteomes" id="UP000664698">
    <property type="component" value="Unassembled WGS sequence"/>
</dbReference>
<evidence type="ECO:0000313" key="3">
    <source>
        <dbReference type="EMBL" id="MBN7800561.1"/>
    </source>
</evidence>
<dbReference type="EMBL" id="JAFKCW010000001">
    <property type="protein sequence ID" value="MBN7800561.1"/>
    <property type="molecule type" value="Genomic_DNA"/>
</dbReference>
<comment type="caution">
    <text evidence="3">The sequence shown here is derived from an EMBL/GenBank/DDBJ whole genome shotgun (WGS) entry which is preliminary data.</text>
</comment>
<keyword evidence="1" id="KW-0378">Hydrolase</keyword>
<gene>
    <name evidence="3" type="ORF">J0A67_06800</name>
</gene>
<dbReference type="InterPro" id="IPR005181">
    <property type="entry name" value="SASA"/>
</dbReference>
<keyword evidence="4" id="KW-1185">Reference proteome</keyword>
<protein>
    <submittedName>
        <fullName evidence="3">Sialate O-acetylesterase</fullName>
    </submittedName>
</protein>
<dbReference type="SUPFAM" id="SSF52266">
    <property type="entry name" value="SGNH hydrolase"/>
    <property type="match status" value="1"/>
</dbReference>
<evidence type="ECO:0000313" key="4">
    <source>
        <dbReference type="Proteomes" id="UP000664698"/>
    </source>
</evidence>
<dbReference type="PANTHER" id="PTHR22901">
    <property type="entry name" value="SIALATE O-ACETYLESTERASE"/>
    <property type="match status" value="1"/>
</dbReference>
<evidence type="ECO:0000256" key="1">
    <source>
        <dbReference type="ARBA" id="ARBA00022801"/>
    </source>
</evidence>
<dbReference type="PANTHER" id="PTHR22901:SF0">
    <property type="entry name" value="SIALATE O-ACETYLESTERASE"/>
    <property type="match status" value="1"/>
</dbReference>
<dbReference type="Pfam" id="PF03629">
    <property type="entry name" value="SASA"/>
    <property type="match status" value="1"/>
</dbReference>
<reference evidence="3 4" key="1">
    <citation type="submission" date="2021-03" db="EMBL/GenBank/DDBJ databases">
        <title>novel species isolated from a fishpond in China.</title>
        <authorList>
            <person name="Lu H."/>
            <person name="Cai Z."/>
        </authorList>
    </citation>
    <scope>NUCLEOTIDE SEQUENCE [LARGE SCALE GENOMIC DNA]</scope>
    <source>
        <strain evidence="3 4">JCM 31546</strain>
    </source>
</reference>